<dbReference type="AlphaFoldDB" id="A0AAV0B1H8"/>
<name>A0AAV0B1H8_PHAPC</name>
<sequence>MKYLETLTCFILITKTKFHKTVQLENYKKKIEGADMQNLGKQRLQILYSGQKNQLEKKDVPQTSQSSSIVFVEQPHTIGNNAKYQLVVEENKTETFSGSEKMLKDVINDFKHQLEGLSNSKSTKSPLRLFLKTSDSFADNLPDGIFRRTMKKTKENLEKYSRNTFIKPFLGHSEFSISLLLLDKLNKYFEKCGNEGFKQSYRGFNRLINDQVKINGDEFFYLSDKQVKNFFNLKFHDFKVESLFSESAKIDKTYYSNYLSRSNCMAIKFIPWEVIYTSDNSLGLFRKRELFQKERTIKKLGANYGLLPYLRFTFRKIFLLYTTLINKIYCSGKEEM</sequence>
<organism evidence="1 2">
    <name type="scientific">Phakopsora pachyrhizi</name>
    <name type="common">Asian soybean rust disease fungus</name>
    <dbReference type="NCBI Taxonomy" id="170000"/>
    <lineage>
        <taxon>Eukaryota</taxon>
        <taxon>Fungi</taxon>
        <taxon>Dikarya</taxon>
        <taxon>Basidiomycota</taxon>
        <taxon>Pucciniomycotina</taxon>
        <taxon>Pucciniomycetes</taxon>
        <taxon>Pucciniales</taxon>
        <taxon>Phakopsoraceae</taxon>
        <taxon>Phakopsora</taxon>
    </lineage>
</organism>
<accession>A0AAV0B1H8</accession>
<dbReference type="EMBL" id="CALTRL010002894">
    <property type="protein sequence ID" value="CAH7677065.1"/>
    <property type="molecule type" value="Genomic_DNA"/>
</dbReference>
<dbReference type="Proteomes" id="UP001153365">
    <property type="component" value="Unassembled WGS sequence"/>
</dbReference>
<comment type="caution">
    <text evidence="1">The sequence shown here is derived from an EMBL/GenBank/DDBJ whole genome shotgun (WGS) entry which is preliminary data.</text>
</comment>
<gene>
    <name evidence="1" type="ORF">PPACK8108_LOCUS12190</name>
</gene>
<proteinExistence type="predicted"/>
<keyword evidence="2" id="KW-1185">Reference proteome</keyword>
<evidence type="ECO:0000313" key="2">
    <source>
        <dbReference type="Proteomes" id="UP001153365"/>
    </source>
</evidence>
<evidence type="ECO:0000313" key="1">
    <source>
        <dbReference type="EMBL" id="CAH7677065.1"/>
    </source>
</evidence>
<protein>
    <submittedName>
        <fullName evidence="1">Uncharacterized protein</fullName>
    </submittedName>
</protein>
<reference evidence="1" key="1">
    <citation type="submission" date="2022-06" db="EMBL/GenBank/DDBJ databases">
        <authorList>
            <consortium name="SYNGENTA / RWTH Aachen University"/>
        </authorList>
    </citation>
    <scope>NUCLEOTIDE SEQUENCE</scope>
</reference>